<dbReference type="Proteomes" id="UP000315439">
    <property type="component" value="Unassembled WGS sequence"/>
</dbReference>
<keyword evidence="3 8" id="KW-1134">Transmembrane beta strand</keyword>
<keyword evidence="7 8" id="KW-0998">Cell outer membrane</keyword>
<evidence type="ECO:0000256" key="2">
    <source>
        <dbReference type="ARBA" id="ARBA00022448"/>
    </source>
</evidence>
<dbReference type="OrthoDB" id="9764669at2"/>
<dbReference type="InterPro" id="IPR037066">
    <property type="entry name" value="Plug_dom_sf"/>
</dbReference>
<proteinExistence type="inferred from homology"/>
<evidence type="ECO:0000256" key="8">
    <source>
        <dbReference type="PROSITE-ProRule" id="PRU01360"/>
    </source>
</evidence>
<comment type="similarity">
    <text evidence="8 9">Belongs to the TonB-dependent receptor family.</text>
</comment>
<feature type="signal peptide" evidence="10">
    <location>
        <begin position="1"/>
        <end position="32"/>
    </location>
</feature>
<dbReference type="PANTHER" id="PTHR47234:SF1">
    <property type="entry name" value="TONB-DEPENDENT RECEPTOR"/>
    <property type="match status" value="1"/>
</dbReference>
<gene>
    <name evidence="13" type="ORF">FLL46_20125</name>
</gene>
<organism evidence="13 14">
    <name type="scientific">Aliikangiella coralliicola</name>
    <dbReference type="NCBI Taxonomy" id="2592383"/>
    <lineage>
        <taxon>Bacteria</taxon>
        <taxon>Pseudomonadati</taxon>
        <taxon>Pseudomonadota</taxon>
        <taxon>Gammaproteobacteria</taxon>
        <taxon>Oceanospirillales</taxon>
        <taxon>Pleioneaceae</taxon>
        <taxon>Aliikangiella</taxon>
    </lineage>
</organism>
<keyword evidence="14" id="KW-1185">Reference proteome</keyword>
<dbReference type="Pfam" id="PF07715">
    <property type="entry name" value="Plug"/>
    <property type="match status" value="1"/>
</dbReference>
<evidence type="ECO:0000256" key="5">
    <source>
        <dbReference type="ARBA" id="ARBA00023077"/>
    </source>
</evidence>
<dbReference type="CDD" id="cd01347">
    <property type="entry name" value="ligand_gated_channel"/>
    <property type="match status" value="1"/>
</dbReference>
<dbReference type="InterPro" id="IPR012910">
    <property type="entry name" value="Plug_dom"/>
</dbReference>
<evidence type="ECO:0000256" key="6">
    <source>
        <dbReference type="ARBA" id="ARBA00023136"/>
    </source>
</evidence>
<dbReference type="InterPro" id="IPR000531">
    <property type="entry name" value="Beta-barrel_TonB"/>
</dbReference>
<accession>A0A545U7M9</accession>
<evidence type="ECO:0000313" key="13">
    <source>
        <dbReference type="EMBL" id="TQV85474.1"/>
    </source>
</evidence>
<protein>
    <submittedName>
        <fullName evidence="13">TonB-dependent receptor</fullName>
    </submittedName>
</protein>
<dbReference type="AlphaFoldDB" id="A0A545U7M9"/>
<evidence type="ECO:0000256" key="1">
    <source>
        <dbReference type="ARBA" id="ARBA00004571"/>
    </source>
</evidence>
<name>A0A545U7M9_9GAMM</name>
<dbReference type="RefSeq" id="WP_142933151.1">
    <property type="nucleotide sequence ID" value="NZ_ML660168.1"/>
</dbReference>
<comment type="caution">
    <text evidence="13">The sequence shown here is derived from an EMBL/GenBank/DDBJ whole genome shotgun (WGS) entry which is preliminary data.</text>
</comment>
<keyword evidence="13" id="KW-0675">Receptor</keyword>
<dbReference type="GO" id="GO:0009279">
    <property type="term" value="C:cell outer membrane"/>
    <property type="evidence" value="ECO:0007669"/>
    <property type="project" value="UniProtKB-SubCell"/>
</dbReference>
<evidence type="ECO:0000256" key="4">
    <source>
        <dbReference type="ARBA" id="ARBA00022692"/>
    </source>
</evidence>
<keyword evidence="5 9" id="KW-0798">TonB box</keyword>
<keyword evidence="10" id="KW-0732">Signal</keyword>
<evidence type="ECO:0000259" key="12">
    <source>
        <dbReference type="Pfam" id="PF07715"/>
    </source>
</evidence>
<dbReference type="InterPro" id="IPR036942">
    <property type="entry name" value="Beta-barrel_TonB_sf"/>
</dbReference>
<comment type="subcellular location">
    <subcellularLocation>
        <location evidence="1 8">Cell outer membrane</location>
        <topology evidence="1 8">Multi-pass membrane protein</topology>
    </subcellularLocation>
</comment>
<sequence>MKVHNYSPISKAVRSSIAALGIAILAVPGVQAAEESEDDQKIVITGSRIKRIDAQGASPVVVITREDMDNQGYSTLQDALDSLAQNTGGSVDQSFTFGFVPGASSVNLRGFGNGRSLTLIDGKRIPIYPVANSGTSNFVDLSAIPASMIERVEILTDGASAIYGSDAISGVINVITRKDFEGTEVSVRLGDTSDGGYQNERVSVVAGATSGKTTVNVIAEYQHNDELAASQRDYAASDLANPRGVLSSGGASFQAVNPDFSTETIAYPLCGDPNDPLGSRLVNTGIPGDFCRYNRTQHRQLFPENERAALSVRVDREFTPDLSGYVRAGFSTYETRTNLEPNYYNAWWGGQQPGSNLTTVAPSAAGTVLAGTDFGFLADGSPDYIWGLVPAGSANNPTTGTANERDGFFRRRLFEFGDRTGQLRNDGVNVLIGLEGSFGDAMYDWEASISYNKIRFTNKRRNIISSSFNNAVTNGLDLFQIIPQSVIDSVSFDSLREAESDNFSADFQISGELPFELSGGNAQFAVFSDFQRESFFNTADPISLAGDAFDGSSAGAGERDHTGIGFEIALPVTDQLEVDIAVRHDNYDDASETGSAVSPRIAVTYRPIEELMLRFTAGESFRAPDMQRLFGATTSAFQTVNDPNFCLDPNNPGVRIPIANAFCSTAAAAVWREQSVPLTTGSNIALQEEEGENYNFGIVWQATDDLDFSMDIYNIRLEEIVNTPTPQFIIDSCDQNGIFCENISRNPQGVLANIAATARNLSFQEILGADFTVNYKLTTEQAGEFKFKGELAYVDSFETQFNETSPVVENTGIATQPDYRFNLTVDWTRDNWGATVRYVWVDEMCGVNGVNCTADEFIDTYALTNISGRYDFGDAGRVSLGINNVFNEDPAEDPTNNNWPWFFNNGGYSNPIGREYSVTYTVSF</sequence>
<dbReference type="Pfam" id="PF00593">
    <property type="entry name" value="TonB_dep_Rec_b-barrel"/>
    <property type="match status" value="1"/>
</dbReference>
<keyword evidence="2 8" id="KW-0813">Transport</keyword>
<evidence type="ECO:0000313" key="14">
    <source>
        <dbReference type="Proteomes" id="UP000315439"/>
    </source>
</evidence>
<dbReference type="Gene3D" id="2.40.170.20">
    <property type="entry name" value="TonB-dependent receptor, beta-barrel domain"/>
    <property type="match status" value="1"/>
</dbReference>
<evidence type="ECO:0000256" key="10">
    <source>
        <dbReference type="SAM" id="SignalP"/>
    </source>
</evidence>
<keyword evidence="6 8" id="KW-0472">Membrane</keyword>
<feature type="chain" id="PRO_5022062067" evidence="10">
    <location>
        <begin position="33"/>
        <end position="924"/>
    </location>
</feature>
<feature type="domain" description="TonB-dependent receptor-like beta-barrel" evidence="11">
    <location>
        <begin position="393"/>
        <end position="885"/>
    </location>
</feature>
<dbReference type="PANTHER" id="PTHR47234">
    <property type="match status" value="1"/>
</dbReference>
<feature type="domain" description="TonB-dependent receptor plug" evidence="12">
    <location>
        <begin position="57"/>
        <end position="171"/>
    </location>
</feature>
<dbReference type="PROSITE" id="PS52016">
    <property type="entry name" value="TONB_DEPENDENT_REC_3"/>
    <property type="match status" value="1"/>
</dbReference>
<dbReference type="Gene3D" id="2.170.130.10">
    <property type="entry name" value="TonB-dependent receptor, plug domain"/>
    <property type="match status" value="1"/>
</dbReference>
<evidence type="ECO:0000256" key="3">
    <source>
        <dbReference type="ARBA" id="ARBA00022452"/>
    </source>
</evidence>
<dbReference type="InterPro" id="IPR039426">
    <property type="entry name" value="TonB-dep_rcpt-like"/>
</dbReference>
<evidence type="ECO:0000256" key="7">
    <source>
        <dbReference type="ARBA" id="ARBA00023237"/>
    </source>
</evidence>
<evidence type="ECO:0000256" key="9">
    <source>
        <dbReference type="RuleBase" id="RU003357"/>
    </source>
</evidence>
<evidence type="ECO:0000259" key="11">
    <source>
        <dbReference type="Pfam" id="PF00593"/>
    </source>
</evidence>
<dbReference type="EMBL" id="VIKS01000012">
    <property type="protein sequence ID" value="TQV85474.1"/>
    <property type="molecule type" value="Genomic_DNA"/>
</dbReference>
<dbReference type="SUPFAM" id="SSF56935">
    <property type="entry name" value="Porins"/>
    <property type="match status" value="1"/>
</dbReference>
<reference evidence="13 14" key="1">
    <citation type="submission" date="2019-07" db="EMBL/GenBank/DDBJ databases">
        <title>Draft genome for Aliikangiella sp. M105.</title>
        <authorList>
            <person name="Wang G."/>
        </authorList>
    </citation>
    <scope>NUCLEOTIDE SEQUENCE [LARGE SCALE GENOMIC DNA]</scope>
    <source>
        <strain evidence="13 14">M105</strain>
    </source>
</reference>
<keyword evidence="4 8" id="KW-0812">Transmembrane</keyword>